<comment type="caution">
    <text evidence="11">The sequence shown here is derived from an EMBL/GenBank/DDBJ whole genome shotgun (WGS) entry which is preliminary data.</text>
</comment>
<evidence type="ECO:0000256" key="5">
    <source>
        <dbReference type="ARBA" id="ARBA00022723"/>
    </source>
</evidence>
<evidence type="ECO:0000256" key="4">
    <source>
        <dbReference type="ARBA" id="ARBA00022695"/>
    </source>
</evidence>
<proteinExistence type="inferred from homology"/>
<feature type="domain" description="Polymerase nucleotidyl transferase" evidence="10">
    <location>
        <begin position="12"/>
        <end position="94"/>
    </location>
</feature>
<evidence type="ECO:0000256" key="1">
    <source>
        <dbReference type="ARBA" id="ARBA00001946"/>
    </source>
</evidence>
<accession>A0A0F9I325</accession>
<evidence type="ECO:0000313" key="11">
    <source>
        <dbReference type="EMBL" id="KKL81747.1"/>
    </source>
</evidence>
<dbReference type="EMBL" id="LAZR01022475">
    <property type="protein sequence ID" value="KKL81747.1"/>
    <property type="molecule type" value="Genomic_DNA"/>
</dbReference>
<evidence type="ECO:0000256" key="2">
    <source>
        <dbReference type="ARBA" id="ARBA00022649"/>
    </source>
</evidence>
<keyword evidence="8" id="KW-0460">Magnesium</keyword>
<evidence type="ECO:0000256" key="9">
    <source>
        <dbReference type="ARBA" id="ARBA00038276"/>
    </source>
</evidence>
<dbReference type="PANTHER" id="PTHR33571">
    <property type="entry name" value="SSL8005 PROTEIN"/>
    <property type="match status" value="1"/>
</dbReference>
<evidence type="ECO:0000256" key="8">
    <source>
        <dbReference type="ARBA" id="ARBA00022842"/>
    </source>
</evidence>
<dbReference type="Pfam" id="PF01909">
    <property type="entry name" value="NTP_transf_2"/>
    <property type="match status" value="1"/>
</dbReference>
<dbReference type="InterPro" id="IPR052038">
    <property type="entry name" value="Type-VII_TA_antitoxin"/>
</dbReference>
<reference evidence="11" key="1">
    <citation type="journal article" date="2015" name="Nature">
        <title>Complex archaea that bridge the gap between prokaryotes and eukaryotes.</title>
        <authorList>
            <person name="Spang A."/>
            <person name="Saw J.H."/>
            <person name="Jorgensen S.L."/>
            <person name="Zaremba-Niedzwiedzka K."/>
            <person name="Martijn J."/>
            <person name="Lind A.E."/>
            <person name="van Eijk R."/>
            <person name="Schleper C."/>
            <person name="Guy L."/>
            <person name="Ettema T.J."/>
        </authorList>
    </citation>
    <scope>NUCLEOTIDE SEQUENCE</scope>
</reference>
<dbReference type="PANTHER" id="PTHR33571:SF14">
    <property type="entry name" value="PROTEIN ADENYLYLTRANSFERASE MJ0435-RELATED"/>
    <property type="match status" value="1"/>
</dbReference>
<evidence type="ECO:0000256" key="7">
    <source>
        <dbReference type="ARBA" id="ARBA00022840"/>
    </source>
</evidence>
<protein>
    <recommendedName>
        <fullName evidence="10">Polymerase nucleotidyl transferase domain-containing protein</fullName>
    </recommendedName>
</protein>
<dbReference type="InterPro" id="IPR043519">
    <property type="entry name" value="NT_sf"/>
</dbReference>
<evidence type="ECO:0000256" key="6">
    <source>
        <dbReference type="ARBA" id="ARBA00022741"/>
    </source>
</evidence>
<comment type="cofactor">
    <cofactor evidence="1">
        <name>Mg(2+)</name>
        <dbReference type="ChEBI" id="CHEBI:18420"/>
    </cofactor>
</comment>
<evidence type="ECO:0000259" key="10">
    <source>
        <dbReference type="Pfam" id="PF01909"/>
    </source>
</evidence>
<comment type="similarity">
    <text evidence="9">Belongs to the MntA antitoxin family.</text>
</comment>
<dbReference type="Gene3D" id="3.30.460.10">
    <property type="entry name" value="Beta Polymerase, domain 2"/>
    <property type="match status" value="1"/>
</dbReference>
<organism evidence="11">
    <name type="scientific">marine sediment metagenome</name>
    <dbReference type="NCBI Taxonomy" id="412755"/>
    <lineage>
        <taxon>unclassified sequences</taxon>
        <taxon>metagenomes</taxon>
        <taxon>ecological metagenomes</taxon>
    </lineage>
</organism>
<evidence type="ECO:0000256" key="3">
    <source>
        <dbReference type="ARBA" id="ARBA00022679"/>
    </source>
</evidence>
<dbReference type="AlphaFoldDB" id="A0A0F9I325"/>
<dbReference type="CDD" id="cd05403">
    <property type="entry name" value="NT_KNTase_like"/>
    <property type="match status" value="1"/>
</dbReference>
<sequence length="99" mass="11251">MQTNEDILNKLNQHAEKLQKSFSVHRIGLFGSYVHGSAKQSSDVDILVELTDPSFDHYMDLKFYLEQLFGTSVDLVLADTIKPRLQPIIAREVIYAKGL</sequence>
<keyword evidence="4" id="KW-0548">Nucleotidyltransferase</keyword>
<keyword evidence="5" id="KW-0479">Metal-binding</keyword>
<dbReference type="GO" id="GO:0046872">
    <property type="term" value="F:metal ion binding"/>
    <property type="evidence" value="ECO:0007669"/>
    <property type="project" value="UniProtKB-KW"/>
</dbReference>
<keyword evidence="7" id="KW-0067">ATP-binding</keyword>
<dbReference type="SUPFAM" id="SSF81301">
    <property type="entry name" value="Nucleotidyltransferase"/>
    <property type="match status" value="1"/>
</dbReference>
<keyword evidence="6" id="KW-0547">Nucleotide-binding</keyword>
<dbReference type="InterPro" id="IPR002934">
    <property type="entry name" value="Polymerase_NTP_transf_dom"/>
</dbReference>
<gene>
    <name evidence="11" type="ORF">LCGC14_1991690</name>
</gene>
<dbReference type="GO" id="GO:0005524">
    <property type="term" value="F:ATP binding"/>
    <property type="evidence" value="ECO:0007669"/>
    <property type="project" value="UniProtKB-KW"/>
</dbReference>
<keyword evidence="3" id="KW-0808">Transferase</keyword>
<keyword evidence="2" id="KW-1277">Toxin-antitoxin system</keyword>
<dbReference type="GO" id="GO:0016779">
    <property type="term" value="F:nucleotidyltransferase activity"/>
    <property type="evidence" value="ECO:0007669"/>
    <property type="project" value="UniProtKB-KW"/>
</dbReference>
<name>A0A0F9I325_9ZZZZ</name>